<dbReference type="EMBL" id="CAJMWS010001179">
    <property type="protein sequence ID" value="CAE6474690.1"/>
    <property type="molecule type" value="Genomic_DNA"/>
</dbReference>
<keyword evidence="7 9" id="KW-0472">Membrane</keyword>
<evidence type="ECO:0000256" key="3">
    <source>
        <dbReference type="ARBA" id="ARBA00022448"/>
    </source>
</evidence>
<evidence type="ECO:0000256" key="7">
    <source>
        <dbReference type="ARBA" id="ARBA00023136"/>
    </source>
</evidence>
<comment type="subcellular location">
    <subcellularLocation>
        <location evidence="1">Membrane</location>
        <topology evidence="1">Multi-pass membrane protein</topology>
    </subcellularLocation>
</comment>
<evidence type="ECO:0000256" key="1">
    <source>
        <dbReference type="ARBA" id="ARBA00004141"/>
    </source>
</evidence>
<dbReference type="FunFam" id="1.20.1250.20:FF:000197">
    <property type="entry name" value="Siderophore iron transporter 1"/>
    <property type="match status" value="1"/>
</dbReference>
<dbReference type="InterPro" id="IPR011701">
    <property type="entry name" value="MFS"/>
</dbReference>
<reference evidence="11" key="1">
    <citation type="submission" date="2021-01" db="EMBL/GenBank/DDBJ databases">
        <authorList>
            <person name="Kaushik A."/>
        </authorList>
    </citation>
    <scope>NUCLEOTIDE SEQUENCE</scope>
    <source>
        <strain evidence="11">AG1-1C</strain>
    </source>
</reference>
<evidence type="ECO:0000256" key="9">
    <source>
        <dbReference type="SAM" id="Phobius"/>
    </source>
</evidence>
<feature type="domain" description="Major facilitator superfamily (MFS) profile" evidence="10">
    <location>
        <begin position="83"/>
        <end position="594"/>
    </location>
</feature>
<dbReference type="SUPFAM" id="SSF103473">
    <property type="entry name" value="MFS general substrate transporter"/>
    <property type="match status" value="1"/>
</dbReference>
<feature type="transmembrane region" description="Helical" evidence="9">
    <location>
        <begin position="238"/>
        <end position="259"/>
    </location>
</feature>
<dbReference type="Gene3D" id="1.20.1250.20">
    <property type="entry name" value="MFS general substrate transporter like domains"/>
    <property type="match status" value="2"/>
</dbReference>
<dbReference type="Proteomes" id="UP000663846">
    <property type="component" value="Unassembled WGS sequence"/>
</dbReference>
<evidence type="ECO:0000256" key="5">
    <source>
        <dbReference type="ARBA" id="ARBA00022989"/>
    </source>
</evidence>
<feature type="compositionally biased region" description="Polar residues" evidence="8">
    <location>
        <begin position="40"/>
        <end position="49"/>
    </location>
</feature>
<feature type="transmembrane region" description="Helical" evidence="9">
    <location>
        <begin position="438"/>
        <end position="458"/>
    </location>
</feature>
<evidence type="ECO:0000259" key="10">
    <source>
        <dbReference type="PROSITE" id="PS50850"/>
    </source>
</evidence>
<protein>
    <recommendedName>
        <fullName evidence="10">Major facilitator superfamily (MFS) profile domain-containing protein</fullName>
    </recommendedName>
</protein>
<evidence type="ECO:0000256" key="2">
    <source>
        <dbReference type="ARBA" id="ARBA00008335"/>
    </source>
</evidence>
<feature type="transmembrane region" description="Helical" evidence="9">
    <location>
        <begin position="176"/>
        <end position="194"/>
    </location>
</feature>
<evidence type="ECO:0000256" key="4">
    <source>
        <dbReference type="ARBA" id="ARBA00022692"/>
    </source>
</evidence>
<accession>A0A8H3GZV7</accession>
<feature type="transmembrane region" description="Helical" evidence="9">
    <location>
        <begin position="497"/>
        <end position="522"/>
    </location>
</feature>
<dbReference type="PANTHER" id="PTHR23501:SF58">
    <property type="entry name" value="LOW AFFINITY HEME TRANSPORTER STR3"/>
    <property type="match status" value="1"/>
</dbReference>
<evidence type="ECO:0000313" key="12">
    <source>
        <dbReference type="Proteomes" id="UP000663846"/>
    </source>
</evidence>
<feature type="transmembrane region" description="Helical" evidence="9">
    <location>
        <begin position="571"/>
        <end position="594"/>
    </location>
</feature>
<evidence type="ECO:0000313" key="11">
    <source>
        <dbReference type="EMBL" id="CAE6474690.1"/>
    </source>
</evidence>
<dbReference type="GO" id="GO:0006811">
    <property type="term" value="P:monoatomic ion transport"/>
    <property type="evidence" value="ECO:0007669"/>
    <property type="project" value="UniProtKB-KW"/>
</dbReference>
<comment type="caution">
    <text evidence="11">The sequence shown here is derived from an EMBL/GenBank/DDBJ whole genome shotgun (WGS) entry which is preliminary data.</text>
</comment>
<dbReference type="AlphaFoldDB" id="A0A8H3GZV7"/>
<dbReference type="Pfam" id="PF07690">
    <property type="entry name" value="MFS_1"/>
    <property type="match status" value="1"/>
</dbReference>
<evidence type="ECO:0000256" key="6">
    <source>
        <dbReference type="ARBA" id="ARBA00023065"/>
    </source>
</evidence>
<proteinExistence type="inferred from homology"/>
<comment type="similarity">
    <text evidence="2">Belongs to the major facilitator superfamily.</text>
</comment>
<dbReference type="GO" id="GO:0005886">
    <property type="term" value="C:plasma membrane"/>
    <property type="evidence" value="ECO:0007669"/>
    <property type="project" value="TreeGrafter"/>
</dbReference>
<feature type="transmembrane region" description="Helical" evidence="9">
    <location>
        <begin position="81"/>
        <end position="96"/>
    </location>
</feature>
<dbReference type="InterPro" id="IPR020846">
    <property type="entry name" value="MFS_dom"/>
</dbReference>
<name>A0A8H3GZV7_9AGAM</name>
<feature type="transmembrane region" description="Helical" evidence="9">
    <location>
        <begin position="403"/>
        <end position="426"/>
    </location>
</feature>
<feature type="transmembrane region" description="Helical" evidence="9">
    <location>
        <begin position="291"/>
        <end position="312"/>
    </location>
</feature>
<organism evidence="11 12">
    <name type="scientific">Rhizoctonia solani</name>
    <dbReference type="NCBI Taxonomy" id="456999"/>
    <lineage>
        <taxon>Eukaryota</taxon>
        <taxon>Fungi</taxon>
        <taxon>Dikarya</taxon>
        <taxon>Basidiomycota</taxon>
        <taxon>Agaricomycotina</taxon>
        <taxon>Agaricomycetes</taxon>
        <taxon>Cantharellales</taxon>
        <taxon>Ceratobasidiaceae</taxon>
        <taxon>Rhizoctonia</taxon>
    </lineage>
</organism>
<keyword evidence="3" id="KW-0813">Transport</keyword>
<feature type="transmembrane region" description="Helical" evidence="9">
    <location>
        <begin position="324"/>
        <end position="345"/>
    </location>
</feature>
<dbReference type="InterPro" id="IPR036259">
    <property type="entry name" value="MFS_trans_sf"/>
</dbReference>
<keyword evidence="6" id="KW-0406">Ion transport</keyword>
<evidence type="ECO:0000256" key="8">
    <source>
        <dbReference type="SAM" id="MobiDB-lite"/>
    </source>
</evidence>
<dbReference type="PANTHER" id="PTHR23501">
    <property type="entry name" value="MAJOR FACILITATOR SUPERFAMILY"/>
    <property type="match status" value="1"/>
</dbReference>
<dbReference type="PROSITE" id="PS50850">
    <property type="entry name" value="MFS"/>
    <property type="match status" value="1"/>
</dbReference>
<keyword evidence="5 9" id="KW-1133">Transmembrane helix</keyword>
<feature type="transmembrane region" description="Helical" evidence="9">
    <location>
        <begin position="464"/>
        <end position="485"/>
    </location>
</feature>
<feature type="transmembrane region" description="Helical" evidence="9">
    <location>
        <begin position="365"/>
        <end position="383"/>
    </location>
</feature>
<feature type="region of interest" description="Disordered" evidence="8">
    <location>
        <begin position="21"/>
        <end position="51"/>
    </location>
</feature>
<sequence length="648" mass="69930">MGIYEHVGPLEASDTSFYMAPDRKDTSISSSDDNSEDKPVTSSPVSGPQTVRIHLGDDYERNPGVARVEALHRHLNRTWKWILYISIGALSYIYSLDTDTTPSYLPLATSEFGKHSFIGTIGTADGIITAVGKPCVAKIADLWSRPVAYSVVLVFYIIGYILVASARTVYAVAGGMVMYTIGHTGLFLVTDIIVSDISPLEWRGFAAALTSAPVILNSFIAAEIVSSVEAGPGWRWGYGMFAIITPAIMAPAIITLFAAERRTKKKGDLVSGGPTDDSKPRRSAFRLLKEFTIQMDIVGLALVGLIFGLILFPISLAKTVHGGWSNASMIAMIVVGVACIPIFVIWERFFATQAIMSRRLITNRAFQAAVGIHFFHQFADPFWNLYLSSFVWVVKDWDTRSWVYFNNSVNVTTSVFNLVGGLILKYTHRYKYLQACGLGIRLIGIGLLISPHAGGTVVSTVPLVWSQILIGIGGAFSVVGSRVGAQASVPHEDLASLTALLSVWTSLGGSVGNAVATAIWTANMPSNLDKYLPDIPQASINKLYGSIKSARNASPGVRQGLVAYGATTRPMFIIALGLSCICFILAFFMPNYYLGKTQNAVDGKDLAGEVIENATTGGQGSRKSEKGETGNRSQRWTVLGGVVGLKHS</sequence>
<dbReference type="GO" id="GO:0022857">
    <property type="term" value="F:transmembrane transporter activity"/>
    <property type="evidence" value="ECO:0007669"/>
    <property type="project" value="InterPro"/>
</dbReference>
<feature type="transmembrane region" description="Helical" evidence="9">
    <location>
        <begin position="148"/>
        <end position="170"/>
    </location>
</feature>
<keyword evidence="4 9" id="KW-0812">Transmembrane</keyword>
<gene>
    <name evidence="11" type="ORF">RDB_LOCUS182075</name>
</gene>